<proteinExistence type="predicted"/>
<reference evidence="4" key="2">
    <citation type="submission" date="2015-01" db="EMBL/GenBank/DDBJ databases">
        <title>Evolutionary Origins and Diversification of the Mycorrhizal Mutualists.</title>
        <authorList>
            <consortium name="DOE Joint Genome Institute"/>
            <consortium name="Mycorrhizal Genomics Consortium"/>
            <person name="Kohler A."/>
            <person name="Kuo A."/>
            <person name="Nagy L.G."/>
            <person name="Floudas D."/>
            <person name="Copeland A."/>
            <person name="Barry K.W."/>
            <person name="Cichocki N."/>
            <person name="Veneault-Fourrey C."/>
            <person name="LaButti K."/>
            <person name="Lindquist E.A."/>
            <person name="Lipzen A."/>
            <person name="Lundell T."/>
            <person name="Morin E."/>
            <person name="Murat C."/>
            <person name="Riley R."/>
            <person name="Ohm R."/>
            <person name="Sun H."/>
            <person name="Tunlid A."/>
            <person name="Henrissat B."/>
            <person name="Grigoriev I.V."/>
            <person name="Hibbett D.S."/>
            <person name="Martin F."/>
        </authorList>
    </citation>
    <scope>NUCLEOTIDE SEQUENCE [LARGE SCALE GENOMIC DNA]</scope>
    <source>
        <strain evidence="4">F 1598</strain>
    </source>
</reference>
<evidence type="ECO:0000256" key="1">
    <source>
        <dbReference type="SAM" id="MobiDB-lite"/>
    </source>
</evidence>
<name>A0A0C3G7T6_PILCF</name>
<dbReference type="EMBL" id="KN832978">
    <property type="protein sequence ID" value="KIM87839.1"/>
    <property type="molecule type" value="Genomic_DNA"/>
</dbReference>
<feature type="region of interest" description="Disordered" evidence="1">
    <location>
        <begin position="21"/>
        <end position="74"/>
    </location>
</feature>
<keyword evidence="4" id="KW-1185">Reference proteome</keyword>
<reference evidence="3 4" key="1">
    <citation type="submission" date="2014-04" db="EMBL/GenBank/DDBJ databases">
        <authorList>
            <consortium name="DOE Joint Genome Institute"/>
            <person name="Kuo A."/>
            <person name="Tarkka M."/>
            <person name="Buscot F."/>
            <person name="Kohler A."/>
            <person name="Nagy L.G."/>
            <person name="Floudas D."/>
            <person name="Copeland A."/>
            <person name="Barry K.W."/>
            <person name="Cichocki N."/>
            <person name="Veneault-Fourrey C."/>
            <person name="LaButti K."/>
            <person name="Lindquist E.A."/>
            <person name="Lipzen A."/>
            <person name="Lundell T."/>
            <person name="Morin E."/>
            <person name="Murat C."/>
            <person name="Sun H."/>
            <person name="Tunlid A."/>
            <person name="Henrissat B."/>
            <person name="Grigoriev I.V."/>
            <person name="Hibbett D.S."/>
            <person name="Martin F."/>
            <person name="Nordberg H.P."/>
            <person name="Cantor M.N."/>
            <person name="Hua S.X."/>
        </authorList>
    </citation>
    <scope>NUCLEOTIDE SEQUENCE [LARGE SCALE GENOMIC DNA]</scope>
    <source>
        <strain evidence="3 4">F 1598</strain>
    </source>
</reference>
<feature type="region of interest" description="Disordered" evidence="1">
    <location>
        <begin position="265"/>
        <end position="329"/>
    </location>
</feature>
<feature type="transmembrane region" description="Helical" evidence="2">
    <location>
        <begin position="357"/>
        <end position="374"/>
    </location>
</feature>
<sequence>MAHYYQDLNHDAYAYKYANNGNYGNHGDDGYDEYGSYSDHTKPDHSEYNNTSYHNEVDHEDIPEAYEQEQEGPEYEREEAYELEELEYEGDEGHEHEELVYKPERDETNYAEMGYVGHGPYRSEYDNERMSPIAFNDTPTSFEGTYGFTPTTDDPITYHSPHSPTTADGAFPHPQLVYHEESREFVHPCFLTPAQIPHHNNNSNPPPLSSTQNQPAPSPHNYTDINVLLQDIRDGDSEAIAYMAELNRYTEECGRIEMEKQVNGDYEYGEGDSGMEPQQNQETKDPENGATPTEPPLANTPTPPPPPSPTTLDNNTPAPTTPYFTSRLRLQPWPNKKRNKYHYSTHTPVDSFSRTRILALALVFLLLLLDFALLRSRFPTLSHALPRSRSRAHIPRVTRFAHRNRYCAFARIEGFLANSHPQFTSLFSSVLILIDFIVIHTASVSPNKKCNKYLHGTHTPTGTTAKWRPPPLANLTHSHSNFIYWKFSPPALAKHAPPSSQKIFPRLRHTSRTSPALAHHIAPHPPSPAKLPKRQTANQGSVPEYFG</sequence>
<keyword evidence="2" id="KW-0812">Transmembrane</keyword>
<dbReference type="HOGENOM" id="CLU_497912_0_0_1"/>
<evidence type="ECO:0000256" key="2">
    <source>
        <dbReference type="SAM" id="Phobius"/>
    </source>
</evidence>
<protein>
    <submittedName>
        <fullName evidence="3">Uncharacterized protein</fullName>
    </submittedName>
</protein>
<keyword evidence="2" id="KW-1133">Transmembrane helix</keyword>
<gene>
    <name evidence="3" type="ORF">PILCRDRAFT_3568</name>
</gene>
<dbReference type="Proteomes" id="UP000054166">
    <property type="component" value="Unassembled WGS sequence"/>
</dbReference>
<feature type="region of interest" description="Disordered" evidence="1">
    <location>
        <begin position="514"/>
        <end position="547"/>
    </location>
</feature>
<evidence type="ECO:0000313" key="3">
    <source>
        <dbReference type="EMBL" id="KIM87839.1"/>
    </source>
</evidence>
<keyword evidence="2" id="KW-0472">Membrane</keyword>
<dbReference type="InParanoid" id="A0A0C3G7T6"/>
<evidence type="ECO:0000313" key="4">
    <source>
        <dbReference type="Proteomes" id="UP000054166"/>
    </source>
</evidence>
<feature type="compositionally biased region" description="Low complexity" evidence="1">
    <location>
        <begin position="197"/>
        <end position="215"/>
    </location>
</feature>
<organism evidence="3 4">
    <name type="scientific">Piloderma croceum (strain F 1598)</name>
    <dbReference type="NCBI Taxonomy" id="765440"/>
    <lineage>
        <taxon>Eukaryota</taxon>
        <taxon>Fungi</taxon>
        <taxon>Dikarya</taxon>
        <taxon>Basidiomycota</taxon>
        <taxon>Agaricomycotina</taxon>
        <taxon>Agaricomycetes</taxon>
        <taxon>Agaricomycetidae</taxon>
        <taxon>Atheliales</taxon>
        <taxon>Atheliaceae</taxon>
        <taxon>Piloderma</taxon>
    </lineage>
</organism>
<feature type="region of interest" description="Disordered" evidence="1">
    <location>
        <begin position="193"/>
        <end position="222"/>
    </location>
</feature>
<accession>A0A0C3G7T6</accession>
<dbReference type="AlphaFoldDB" id="A0A0C3G7T6"/>
<feature type="compositionally biased region" description="Acidic residues" evidence="1">
    <location>
        <begin position="63"/>
        <end position="73"/>
    </location>
</feature>